<dbReference type="Proteomes" id="UP000001175">
    <property type="component" value="Chromosome"/>
</dbReference>
<evidence type="ECO:0000259" key="1">
    <source>
        <dbReference type="Pfam" id="PF24869"/>
    </source>
</evidence>
<reference evidence="2 3" key="1">
    <citation type="journal article" date="2007" name="Photosyn. Res.">
        <title>Complete nucleotide sequence of the freshwater unicellular cyanobacterium Synechococcus elongatus PCC 6301 chromosome: gene content and organization.</title>
        <authorList>
            <person name="Sugita C."/>
            <person name="Ogata K."/>
            <person name="Shikata M."/>
            <person name="Jikuya H."/>
            <person name="Takano J."/>
            <person name="Furumichi M."/>
            <person name="Kanehisa M."/>
            <person name="Omata T."/>
            <person name="Sugiura M."/>
            <person name="Sugita M."/>
        </authorList>
    </citation>
    <scope>NUCLEOTIDE SEQUENCE [LARGE SCALE GENOMIC DNA]</scope>
    <source>
        <strain evidence="3">ATCC 27144 / PCC 6301 / SAUG 1402/1</strain>
    </source>
</reference>
<feature type="domain" description="DUF7734" evidence="1">
    <location>
        <begin position="6"/>
        <end position="77"/>
    </location>
</feature>
<accession>A0A0H3K299</accession>
<dbReference type="InterPro" id="IPR056636">
    <property type="entry name" value="DUF7734"/>
</dbReference>
<name>A0A0H3K299_SYNP6</name>
<organism evidence="2 3">
    <name type="scientific">Synechococcus sp. (strain ATCC 27144 / PCC 6301 / SAUG 1402/1)</name>
    <name type="common">Anacystis nidulans</name>
    <dbReference type="NCBI Taxonomy" id="269084"/>
    <lineage>
        <taxon>Bacteria</taxon>
        <taxon>Bacillati</taxon>
        <taxon>Cyanobacteriota</taxon>
        <taxon>Cyanophyceae</taxon>
        <taxon>Synechococcales</taxon>
        <taxon>Synechococcaceae</taxon>
        <taxon>Synechococcus</taxon>
    </lineage>
</organism>
<evidence type="ECO:0000313" key="3">
    <source>
        <dbReference type="Proteomes" id="UP000001175"/>
    </source>
</evidence>
<dbReference type="eggNOG" id="ENOG5032S41">
    <property type="taxonomic scope" value="Bacteria"/>
</dbReference>
<dbReference type="KEGG" id="syc:syc1150_c"/>
<dbReference type="PANTHER" id="PTHR36729:SF2">
    <property type="entry name" value="EXPRESSED PROTEIN"/>
    <property type="match status" value="1"/>
</dbReference>
<dbReference type="AlphaFoldDB" id="A0A0H3K299"/>
<dbReference type="Pfam" id="PF24869">
    <property type="entry name" value="DUF7734"/>
    <property type="match status" value="1"/>
</dbReference>
<gene>
    <name evidence="2" type="ordered locus">syc1150_c</name>
</gene>
<protein>
    <recommendedName>
        <fullName evidence="1">DUF7734 domain-containing protein</fullName>
    </recommendedName>
</protein>
<evidence type="ECO:0000313" key="2">
    <source>
        <dbReference type="EMBL" id="BAD79340.1"/>
    </source>
</evidence>
<sequence>MTLPIHQLEQYSLRHRDWVLRVLAEDQGKAVELLVFRGFSSSLTQPTDFDPDVPVLPASATIQSVQRFRSPYNAEQPLAPPQTWADFAAALEAK</sequence>
<dbReference type="RefSeq" id="WP_011243462.1">
    <property type="nucleotide sequence ID" value="NC_006576.1"/>
</dbReference>
<dbReference type="EMBL" id="AP008231">
    <property type="protein sequence ID" value="BAD79340.1"/>
    <property type="molecule type" value="Genomic_DNA"/>
</dbReference>
<dbReference type="PANTHER" id="PTHR36729">
    <property type="entry name" value="EXPRESSED PROTEIN"/>
    <property type="match status" value="1"/>
</dbReference>
<proteinExistence type="predicted"/>